<organism evidence="1 2">
    <name type="scientific">Trichophyton tonsurans (strain CBS 112818)</name>
    <name type="common">Scalp ringworm fungus</name>
    <dbReference type="NCBI Taxonomy" id="647933"/>
    <lineage>
        <taxon>Eukaryota</taxon>
        <taxon>Fungi</taxon>
        <taxon>Dikarya</taxon>
        <taxon>Ascomycota</taxon>
        <taxon>Pezizomycotina</taxon>
        <taxon>Eurotiomycetes</taxon>
        <taxon>Eurotiomycetidae</taxon>
        <taxon>Onygenales</taxon>
        <taxon>Arthrodermataceae</taxon>
        <taxon>Trichophyton</taxon>
    </lineage>
</organism>
<dbReference type="AlphaFoldDB" id="F2S6F8"/>
<reference evidence="2" key="1">
    <citation type="journal article" date="2012" name="MBio">
        <title>Comparative genome analysis of Trichophyton rubrum and related dermatophytes reveals candidate genes involved in infection.</title>
        <authorList>
            <person name="Martinez D.A."/>
            <person name="Oliver B.G."/>
            <person name="Graeser Y."/>
            <person name="Goldberg J.M."/>
            <person name="Li W."/>
            <person name="Martinez-Rossi N.M."/>
            <person name="Monod M."/>
            <person name="Shelest E."/>
            <person name="Barton R.C."/>
            <person name="Birch E."/>
            <person name="Brakhage A.A."/>
            <person name="Chen Z."/>
            <person name="Gurr S.J."/>
            <person name="Heiman D."/>
            <person name="Heitman J."/>
            <person name="Kosti I."/>
            <person name="Rossi A."/>
            <person name="Saif S."/>
            <person name="Samalova M."/>
            <person name="Saunders C.W."/>
            <person name="Shea T."/>
            <person name="Summerbell R.C."/>
            <person name="Xu J."/>
            <person name="Young S."/>
            <person name="Zeng Q."/>
            <person name="Birren B.W."/>
            <person name="Cuomo C.A."/>
            <person name="White T.C."/>
        </authorList>
    </citation>
    <scope>NUCLEOTIDE SEQUENCE [LARGE SCALE GENOMIC DNA]</scope>
    <source>
        <strain evidence="2">CBS 112818</strain>
    </source>
</reference>
<evidence type="ECO:0000313" key="1">
    <source>
        <dbReference type="EMBL" id="EGD99141.1"/>
    </source>
</evidence>
<sequence length="72" mass="7941">MSTTYTIALTCLRGIIAHFTSIEMAVKALYALNTNILEFMVIVQLVDLGNVGSIQDEARCGQTPAYPKLYIM</sequence>
<dbReference type="EMBL" id="GG698518">
    <property type="protein sequence ID" value="EGD99141.1"/>
    <property type="molecule type" value="Genomic_DNA"/>
</dbReference>
<keyword evidence="2" id="KW-1185">Reference proteome</keyword>
<accession>F2S6F8</accession>
<dbReference type="Proteomes" id="UP000009172">
    <property type="component" value="Unassembled WGS sequence"/>
</dbReference>
<protein>
    <submittedName>
        <fullName evidence="1">Uncharacterized protein</fullName>
    </submittedName>
</protein>
<name>F2S6F8_TRIT1</name>
<evidence type="ECO:0000313" key="2">
    <source>
        <dbReference type="Proteomes" id="UP000009172"/>
    </source>
</evidence>
<gene>
    <name evidence="1" type="ORF">TESG_08582</name>
</gene>
<dbReference type="HOGENOM" id="CLU_2724032_0_0_1"/>
<proteinExistence type="predicted"/>